<name>A0ABQ4BQC2_9ACTN</name>
<keyword evidence="2" id="KW-1133">Transmembrane helix</keyword>
<reference evidence="5 6" key="1">
    <citation type="submission" date="2021-01" db="EMBL/GenBank/DDBJ databases">
        <title>Whole genome shotgun sequence of Actinoplanes palleronii NBRC 14916.</title>
        <authorList>
            <person name="Komaki H."/>
            <person name="Tamura T."/>
        </authorList>
    </citation>
    <scope>NUCLEOTIDE SEQUENCE [LARGE SCALE GENOMIC DNA]</scope>
    <source>
        <strain evidence="5 6">NBRC 14916</strain>
    </source>
</reference>
<keyword evidence="6" id="KW-1185">Reference proteome</keyword>
<evidence type="ECO:0000313" key="6">
    <source>
        <dbReference type="Proteomes" id="UP000624709"/>
    </source>
</evidence>
<proteinExistence type="predicted"/>
<feature type="domain" description="DUF4190" evidence="3">
    <location>
        <begin position="40"/>
        <end position="94"/>
    </location>
</feature>
<comment type="caution">
    <text evidence="5">The sequence shown here is derived from an EMBL/GenBank/DDBJ whole genome shotgun (WGS) entry which is preliminary data.</text>
</comment>
<protein>
    <recommendedName>
        <fullName evidence="7">DUF4190 domain-containing protein</fullName>
    </recommendedName>
</protein>
<dbReference type="RefSeq" id="WP_203830554.1">
    <property type="nucleotide sequence ID" value="NZ_BAAATY010000055.1"/>
</dbReference>
<dbReference type="EMBL" id="BOMS01000160">
    <property type="protein sequence ID" value="GIE72870.1"/>
    <property type="molecule type" value="Genomic_DNA"/>
</dbReference>
<gene>
    <name evidence="5" type="ORF">Apa02nite_089780</name>
</gene>
<evidence type="ECO:0000256" key="2">
    <source>
        <dbReference type="SAM" id="Phobius"/>
    </source>
</evidence>
<evidence type="ECO:0000313" key="5">
    <source>
        <dbReference type="EMBL" id="GIE72870.1"/>
    </source>
</evidence>
<dbReference type="InterPro" id="IPR026004">
    <property type="entry name" value="Septum_form"/>
</dbReference>
<feature type="domain" description="Septum formation-related" evidence="4">
    <location>
        <begin position="115"/>
        <end position="256"/>
    </location>
</feature>
<keyword evidence="2" id="KW-0472">Membrane</keyword>
<feature type="transmembrane region" description="Helical" evidence="2">
    <location>
        <begin position="40"/>
        <end position="65"/>
    </location>
</feature>
<feature type="region of interest" description="Disordered" evidence="1">
    <location>
        <begin position="1"/>
        <end position="30"/>
    </location>
</feature>
<accession>A0ABQ4BQC2</accession>
<feature type="transmembrane region" description="Helical" evidence="2">
    <location>
        <begin position="77"/>
        <end position="98"/>
    </location>
</feature>
<evidence type="ECO:0008006" key="7">
    <source>
        <dbReference type="Google" id="ProtNLM"/>
    </source>
</evidence>
<keyword evidence="2" id="KW-0812">Transmembrane</keyword>
<dbReference type="Pfam" id="PF13845">
    <property type="entry name" value="Septum_form"/>
    <property type="match status" value="1"/>
</dbReference>
<dbReference type="Proteomes" id="UP000624709">
    <property type="component" value="Unassembled WGS sequence"/>
</dbReference>
<evidence type="ECO:0000256" key="1">
    <source>
        <dbReference type="SAM" id="MobiDB-lite"/>
    </source>
</evidence>
<sequence>MYQGATGLEPGDGPATPVGRPPVEWDPDLTGGPRDDLSGLAVASLIFGLIGGFIFSPLLGAAALVKIKQTGQRGKGLAVAGLVLSGVWAVVLAVVVGVNRYVTHRAEDMVALRIGQCLDLPASGHDDPFVPGQIATLPCTGPHRAEMAGWVGFGDGRGNVGEYPGAAALVQRAQEGCLSVTRNYVLDPLSLPADVHARWYVPRDSEWSRGSHSITCFLAADQAPISRSLREDAAIVNTDQLHFLLAIRDCVQLTARVDALLTAGPPAELRSAVAQTVDACSAMRVKVDTQPWPSEAEPAMLQLVADLDAALPLWQSAAGATSDNDLRHRVQQAQQRHVPTHMLAVRRALKLSATQGEPLPEQ</sequence>
<dbReference type="InterPro" id="IPR025241">
    <property type="entry name" value="DUF4190"/>
</dbReference>
<organism evidence="5 6">
    <name type="scientific">Actinoplanes palleronii</name>
    <dbReference type="NCBI Taxonomy" id="113570"/>
    <lineage>
        <taxon>Bacteria</taxon>
        <taxon>Bacillati</taxon>
        <taxon>Actinomycetota</taxon>
        <taxon>Actinomycetes</taxon>
        <taxon>Micromonosporales</taxon>
        <taxon>Micromonosporaceae</taxon>
        <taxon>Actinoplanes</taxon>
    </lineage>
</organism>
<evidence type="ECO:0000259" key="4">
    <source>
        <dbReference type="Pfam" id="PF13845"/>
    </source>
</evidence>
<evidence type="ECO:0000259" key="3">
    <source>
        <dbReference type="Pfam" id="PF13828"/>
    </source>
</evidence>
<dbReference type="Pfam" id="PF13828">
    <property type="entry name" value="DUF4190"/>
    <property type="match status" value="1"/>
</dbReference>